<keyword evidence="7 12" id="KW-0863">Zinc-finger</keyword>
<dbReference type="Gene3D" id="3.90.980.10">
    <property type="entry name" value="DNA primase, catalytic core, N-terminal domain"/>
    <property type="match status" value="1"/>
</dbReference>
<comment type="subunit">
    <text evidence="12">Monomer. Interacts with DnaB.</text>
</comment>
<dbReference type="Pfam" id="PF01807">
    <property type="entry name" value="Zn_ribbon_DnaG"/>
    <property type="match status" value="1"/>
</dbReference>
<dbReference type="InterPro" id="IPR006295">
    <property type="entry name" value="DNA_primase_DnaG"/>
</dbReference>
<dbReference type="InterPro" id="IPR050219">
    <property type="entry name" value="DnaG_primase"/>
</dbReference>
<reference evidence="17" key="1">
    <citation type="journal article" date="2008" name="Science">
        <title>Genome of an endosymbiont coupling N2 fixation to cellulolysis within RT protist cells in termite gut.</title>
        <authorList>
            <person name="Hongoh Y."/>
            <person name="Sharma V.K."/>
            <person name="Prakash T."/>
            <person name="Noda S."/>
            <person name="Toh H."/>
            <person name="Taylor T.D."/>
            <person name="Kudo T."/>
            <person name="Sakaki Y."/>
            <person name="Toyoda A."/>
            <person name="Hattori M."/>
            <person name="Ohkuma M."/>
        </authorList>
    </citation>
    <scope>NUCLEOTIDE SEQUENCE [LARGE SCALE GENOMIC DNA]</scope>
</reference>
<dbReference type="GO" id="GO:0003899">
    <property type="term" value="F:DNA-directed RNA polymerase activity"/>
    <property type="evidence" value="ECO:0007669"/>
    <property type="project" value="UniProtKB-UniRule"/>
</dbReference>
<evidence type="ECO:0000256" key="11">
    <source>
        <dbReference type="ARBA" id="ARBA00023163"/>
    </source>
</evidence>
<dbReference type="HOGENOM" id="CLU_013501_3_0_10"/>
<dbReference type="KEGG" id="aps:CFPG_441"/>
<evidence type="ECO:0000313" key="17">
    <source>
        <dbReference type="Proteomes" id="UP000000723"/>
    </source>
</evidence>
<dbReference type="Gene3D" id="3.90.580.10">
    <property type="entry name" value="Zinc finger, CHC2-type domain"/>
    <property type="match status" value="1"/>
</dbReference>
<evidence type="ECO:0000256" key="1">
    <source>
        <dbReference type="ARBA" id="ARBA00022478"/>
    </source>
</evidence>
<dbReference type="InterPro" id="IPR002694">
    <property type="entry name" value="Znf_CHC2"/>
</dbReference>
<evidence type="ECO:0000256" key="6">
    <source>
        <dbReference type="ARBA" id="ARBA00022723"/>
    </source>
</evidence>
<comment type="domain">
    <text evidence="12">Contains an N-terminal zinc-binding domain, a central core domain that contains the primase activity, and a C-terminal DnaB-binding domain.</text>
</comment>
<dbReference type="PROSITE" id="PS50880">
    <property type="entry name" value="TOPRIM"/>
    <property type="match status" value="1"/>
</dbReference>
<evidence type="ECO:0000259" key="15">
    <source>
        <dbReference type="PROSITE" id="PS50880"/>
    </source>
</evidence>
<dbReference type="InterPro" id="IPR034151">
    <property type="entry name" value="TOPRIM_DnaG_bac"/>
</dbReference>
<dbReference type="PANTHER" id="PTHR30313:SF2">
    <property type="entry name" value="DNA PRIMASE"/>
    <property type="match status" value="1"/>
</dbReference>
<evidence type="ECO:0000313" key="16">
    <source>
        <dbReference type="EMBL" id="BAG83704.1"/>
    </source>
</evidence>
<dbReference type="Pfam" id="PF08275">
    <property type="entry name" value="DNAG_N"/>
    <property type="match status" value="1"/>
</dbReference>
<dbReference type="GO" id="GO:0000428">
    <property type="term" value="C:DNA-directed RNA polymerase complex"/>
    <property type="evidence" value="ECO:0007669"/>
    <property type="project" value="UniProtKB-KW"/>
</dbReference>
<accession>B6YR82</accession>
<dbReference type="PANTHER" id="PTHR30313">
    <property type="entry name" value="DNA PRIMASE"/>
    <property type="match status" value="1"/>
</dbReference>
<dbReference type="PIRSF" id="PIRSF002811">
    <property type="entry name" value="DnaG"/>
    <property type="match status" value="1"/>
</dbReference>
<evidence type="ECO:0000256" key="5">
    <source>
        <dbReference type="ARBA" id="ARBA00022705"/>
    </source>
</evidence>
<dbReference type="AlphaFoldDB" id="B6YR82"/>
<comment type="catalytic activity">
    <reaction evidence="12">
        <text>ssDNA + n NTP = ssDNA/pppN(pN)n-1 hybrid + (n-1) diphosphate.</text>
        <dbReference type="EC" id="2.7.7.101"/>
    </reaction>
</comment>
<name>B6YR82_AZOPC</name>
<evidence type="ECO:0000256" key="8">
    <source>
        <dbReference type="ARBA" id="ARBA00022833"/>
    </source>
</evidence>
<dbReference type="InterPro" id="IPR030846">
    <property type="entry name" value="DnaG_bac"/>
</dbReference>
<dbReference type="STRING" id="511995.CFPG_441"/>
<dbReference type="InterPro" id="IPR013264">
    <property type="entry name" value="DNAG_N"/>
</dbReference>
<dbReference type="OrthoDB" id="9803773at2"/>
<evidence type="ECO:0000256" key="7">
    <source>
        <dbReference type="ARBA" id="ARBA00022771"/>
    </source>
</evidence>
<evidence type="ECO:0000256" key="12">
    <source>
        <dbReference type="HAMAP-Rule" id="MF_00974"/>
    </source>
</evidence>
<dbReference type="CDD" id="cd03364">
    <property type="entry name" value="TOPRIM_DnaG_primases"/>
    <property type="match status" value="1"/>
</dbReference>
<keyword evidence="2 12" id="KW-0639">Primosome</keyword>
<keyword evidence="6 12" id="KW-0479">Metal-binding</keyword>
<dbReference type="GO" id="GO:0006269">
    <property type="term" value="P:DNA replication, synthesis of primer"/>
    <property type="evidence" value="ECO:0007669"/>
    <property type="project" value="UniProtKB-UniRule"/>
</dbReference>
<protein>
    <recommendedName>
        <fullName evidence="12 13">DNA primase</fullName>
        <ecNumber evidence="12">2.7.7.101</ecNumber>
    </recommendedName>
</protein>
<dbReference type="EC" id="2.7.7.101" evidence="12"/>
<keyword evidence="3 12" id="KW-0808">Transferase</keyword>
<dbReference type="SUPFAM" id="SSF56731">
    <property type="entry name" value="DNA primase core"/>
    <property type="match status" value="1"/>
</dbReference>
<keyword evidence="8 12" id="KW-0862">Zinc</keyword>
<dbReference type="InterPro" id="IPR006171">
    <property type="entry name" value="TOPRIM_dom"/>
</dbReference>
<evidence type="ECO:0000256" key="13">
    <source>
        <dbReference type="PIRNR" id="PIRNR002811"/>
    </source>
</evidence>
<dbReference type="SUPFAM" id="SSF57783">
    <property type="entry name" value="Zinc beta-ribbon"/>
    <property type="match status" value="1"/>
</dbReference>
<dbReference type="GO" id="GO:0005737">
    <property type="term" value="C:cytoplasm"/>
    <property type="evidence" value="ECO:0007669"/>
    <property type="project" value="TreeGrafter"/>
</dbReference>
<evidence type="ECO:0000256" key="4">
    <source>
        <dbReference type="ARBA" id="ARBA00022695"/>
    </source>
</evidence>
<dbReference type="Proteomes" id="UP000000723">
    <property type="component" value="Chromosome"/>
</dbReference>
<dbReference type="HAMAP" id="MF_00974">
    <property type="entry name" value="DNA_primase_DnaG"/>
    <property type="match status" value="1"/>
</dbReference>
<dbReference type="InterPro" id="IPR036977">
    <property type="entry name" value="DNA_primase_Znf_CHC2"/>
</dbReference>
<sequence length="670" mass="78333">MIDSITIERIQSASQIYEVVSDFVTLKKRGVNYVGICPFHEDNTPSLYVSPAKNLYKCFACGEGGTAIHFVMKYEQLSYPEALQYLAKKYGIEFREIKMSNEQKQIQNIREAMFILNSFAQKTFSTNLFDTKEGQSVGLSYFRKRNFRKDIIQKFQLGYADSQRDSFTQTAIRAGYKQEYLKKTGLSIIEKNYTIDRFRERVIFPIHTLSGKIVAFGGRILKKEEKVAKYVNSLESEIYHKSNELYGIYFARQAIVKYDQCYLVEGYTDVISMHQAGIENVVASAGTALTQGQIRLIRRFTKNITVLYDRDTAGIKAALRSINLLLETGLNIKTVLLPEGEDPDSFSQKQSATSFNNYIKKNETDFVRFKVELLMQDAGNDPIKKVQILTETVYTIALIPEEITRLIYVKECSYLLDIDERLLMHNVEKKREELFLQKKKNDKLQLQKTEQQNTINNLPSLEHNLNLSFPFYEYETNIMYYVVRYGEQYFYYEYEDEGTNELISANLNVIEFIVSDLEEDEIELHYPLYRKMLKEGYEWCKKNNFIAEEYYKNHSDIKISHFAVDISTDKYIESKVFSQYKETKVNEEKLKTTKQSQINKMLLKEIPYVMLNYKNAILKHRVETINKQIKLAEKGNNFDKQKELISQLSGLLKTKKVIALRLRERIITKL</sequence>
<keyword evidence="4 12" id="KW-0548">Nucleotidyltransferase</keyword>
<comment type="function">
    <text evidence="12 13">RNA polymerase that catalyzes the synthesis of short RNA molecules used as primers for DNA polymerase during DNA replication.</text>
</comment>
<evidence type="ECO:0000256" key="9">
    <source>
        <dbReference type="ARBA" id="ARBA00022842"/>
    </source>
</evidence>
<evidence type="ECO:0000256" key="3">
    <source>
        <dbReference type="ARBA" id="ARBA00022679"/>
    </source>
</evidence>
<dbReference type="eggNOG" id="COG0358">
    <property type="taxonomic scope" value="Bacteria"/>
</dbReference>
<dbReference type="GO" id="GO:0008270">
    <property type="term" value="F:zinc ion binding"/>
    <property type="evidence" value="ECO:0007669"/>
    <property type="project" value="UniProtKB-UniRule"/>
</dbReference>
<keyword evidence="9" id="KW-0460">Magnesium</keyword>
<proteinExistence type="inferred from homology"/>
<dbReference type="GO" id="GO:1990077">
    <property type="term" value="C:primosome complex"/>
    <property type="evidence" value="ECO:0007669"/>
    <property type="project" value="UniProtKB-KW"/>
</dbReference>
<keyword evidence="1 12" id="KW-0240">DNA-directed RNA polymerase</keyword>
<dbReference type="Pfam" id="PF13155">
    <property type="entry name" value="Toprim_2"/>
    <property type="match status" value="1"/>
</dbReference>
<keyword evidence="17" id="KW-1185">Reference proteome</keyword>
<dbReference type="FunFam" id="3.90.580.10:FF:000001">
    <property type="entry name" value="DNA primase"/>
    <property type="match status" value="1"/>
</dbReference>
<keyword evidence="5 12" id="KW-0235">DNA replication</keyword>
<dbReference type="GO" id="GO:0003677">
    <property type="term" value="F:DNA binding"/>
    <property type="evidence" value="ECO:0007669"/>
    <property type="project" value="UniProtKB-KW"/>
</dbReference>
<dbReference type="EMBL" id="AP010656">
    <property type="protein sequence ID" value="BAG83704.1"/>
    <property type="molecule type" value="Genomic_DNA"/>
</dbReference>
<comment type="cofactor">
    <cofactor evidence="12 13 14">
        <name>Zn(2+)</name>
        <dbReference type="ChEBI" id="CHEBI:29105"/>
    </cofactor>
    <text evidence="12 13 14">Binds 1 zinc ion per monomer.</text>
</comment>
<dbReference type="InterPro" id="IPR037068">
    <property type="entry name" value="DNA_primase_core_N_sf"/>
</dbReference>
<organism evidence="16 17">
    <name type="scientific">Azobacteroides pseudotrichonymphae genomovar. CFP2</name>
    <dbReference type="NCBI Taxonomy" id="511995"/>
    <lineage>
        <taxon>Bacteria</taxon>
        <taxon>Pseudomonadati</taxon>
        <taxon>Bacteroidota</taxon>
        <taxon>Bacteroidia</taxon>
        <taxon>Bacteroidales</taxon>
        <taxon>Candidatus Azobacteroides</taxon>
    </lineage>
</organism>
<evidence type="ECO:0000256" key="2">
    <source>
        <dbReference type="ARBA" id="ARBA00022515"/>
    </source>
</evidence>
<feature type="domain" description="Toprim" evidence="15">
    <location>
        <begin position="259"/>
        <end position="340"/>
    </location>
</feature>
<keyword evidence="10 12" id="KW-0238">DNA-binding</keyword>
<evidence type="ECO:0000256" key="10">
    <source>
        <dbReference type="ARBA" id="ARBA00023125"/>
    </source>
</evidence>
<evidence type="ECO:0000256" key="14">
    <source>
        <dbReference type="PIRSR" id="PIRSR002811-1"/>
    </source>
</evidence>
<dbReference type="NCBIfam" id="TIGR01391">
    <property type="entry name" value="dnaG"/>
    <property type="match status" value="1"/>
</dbReference>
<dbReference type="SMART" id="SM00400">
    <property type="entry name" value="ZnF_CHCC"/>
    <property type="match status" value="1"/>
</dbReference>
<dbReference type="Gene3D" id="3.40.1360.10">
    <property type="match status" value="1"/>
</dbReference>
<feature type="zinc finger region" description="CHC2-type" evidence="12 14">
    <location>
        <begin position="37"/>
        <end position="61"/>
    </location>
</feature>
<dbReference type="SMART" id="SM00493">
    <property type="entry name" value="TOPRIM"/>
    <property type="match status" value="1"/>
</dbReference>
<dbReference type="RefSeq" id="WP_012573465.1">
    <property type="nucleotide sequence ID" value="NC_011565.1"/>
</dbReference>
<keyword evidence="11 12" id="KW-0804">Transcription</keyword>
<comment type="similarity">
    <text evidence="12 13">Belongs to the DnaG primase family.</text>
</comment>
<gene>
    <name evidence="12" type="primary">dnaG</name>
    <name evidence="16" type="ordered locus">CFPG_441</name>
</gene>